<feature type="region of interest" description="Disordered" evidence="16">
    <location>
        <begin position="398"/>
        <end position="418"/>
    </location>
</feature>
<proteinExistence type="inferred from homology"/>
<evidence type="ECO:0000256" key="11">
    <source>
        <dbReference type="ARBA" id="ARBA00022833"/>
    </source>
</evidence>
<dbReference type="GO" id="GO:0008033">
    <property type="term" value="P:tRNA processing"/>
    <property type="evidence" value="ECO:0007669"/>
    <property type="project" value="UniProtKB-UniRule"/>
</dbReference>
<evidence type="ECO:0000256" key="13">
    <source>
        <dbReference type="ARBA" id="ARBA00022884"/>
    </source>
</evidence>
<dbReference type="GO" id="GO:0005730">
    <property type="term" value="C:nucleolus"/>
    <property type="evidence" value="ECO:0007669"/>
    <property type="project" value="UniProtKB-SubCell"/>
</dbReference>
<dbReference type="GO" id="GO:0160104">
    <property type="term" value="F:tRNA (guanine(26)-N2)-dimethyltransferase activity"/>
    <property type="evidence" value="ECO:0007669"/>
    <property type="project" value="UniProtKB-UniRule"/>
</dbReference>
<accession>A0ABD0LC67</accession>
<dbReference type="InterPro" id="IPR002905">
    <property type="entry name" value="Trm1"/>
</dbReference>
<comment type="caution">
    <text evidence="17">The sequence shown here is derived from an EMBL/GenBank/DDBJ whole genome shotgun (WGS) entry which is preliminary data.</text>
</comment>
<keyword evidence="9" id="KW-0479">Metal-binding</keyword>
<keyword evidence="10" id="KW-0863">Zinc-finger</keyword>
<organism evidence="17 18">
    <name type="scientific">Batillaria attramentaria</name>
    <dbReference type="NCBI Taxonomy" id="370345"/>
    <lineage>
        <taxon>Eukaryota</taxon>
        <taxon>Metazoa</taxon>
        <taxon>Spiralia</taxon>
        <taxon>Lophotrochozoa</taxon>
        <taxon>Mollusca</taxon>
        <taxon>Gastropoda</taxon>
        <taxon>Caenogastropoda</taxon>
        <taxon>Sorbeoconcha</taxon>
        <taxon>Cerithioidea</taxon>
        <taxon>Batillariidae</taxon>
        <taxon>Batillaria</taxon>
    </lineage>
</organism>
<dbReference type="GO" id="GO:0000049">
    <property type="term" value="F:tRNA binding"/>
    <property type="evidence" value="ECO:0007669"/>
    <property type="project" value="UniProtKB-UniRule"/>
</dbReference>
<dbReference type="PANTHER" id="PTHR10631">
    <property type="entry name" value="N 2 ,N 2 -DIMETHYLGUANOSINE TRNA METHYLTRANSFERASE"/>
    <property type="match status" value="1"/>
</dbReference>
<keyword evidence="13 15" id="KW-0694">RNA-binding</keyword>
<dbReference type="Proteomes" id="UP001519460">
    <property type="component" value="Unassembled WGS sequence"/>
</dbReference>
<evidence type="ECO:0000256" key="7">
    <source>
        <dbReference type="ARBA" id="ARBA00022691"/>
    </source>
</evidence>
<gene>
    <name evidence="17" type="ORF">BaRGS_00011706</name>
</gene>
<evidence type="ECO:0000256" key="5">
    <source>
        <dbReference type="ARBA" id="ARBA00022603"/>
    </source>
</evidence>
<keyword evidence="2" id="KW-1017">Isopeptide bond</keyword>
<dbReference type="PANTHER" id="PTHR10631:SF1">
    <property type="entry name" value="TRMT1-LIKE PROTEIN"/>
    <property type="match status" value="1"/>
</dbReference>
<evidence type="ECO:0000256" key="12">
    <source>
        <dbReference type="ARBA" id="ARBA00022843"/>
    </source>
</evidence>
<dbReference type="SUPFAM" id="SSF53335">
    <property type="entry name" value="S-adenosyl-L-methionine-dependent methyltransferases"/>
    <property type="match status" value="2"/>
</dbReference>
<dbReference type="AlphaFoldDB" id="A0ABD0LC67"/>
<sequence length="630" mass="68254">MSETASVKCVDVTEKGKGVAEATELLVKIKHETKGPGKHNPKLSIFREFALASVYSQVKEHQDGEVEASGTAEEDGDVKTGRQLYACDLAAHSGLAGLQWKKHLGPDVSVTVVEPRATQLLLANVTGNGFTPQDLPLHPHRPAGSPLPHQSKSEVHLAKCDAGVLMLLEAYDFVYLDPHKNPAPYFTTLFRNLRNDGVACIVVPDTMHFARAPHVVKRCYGANCIKTEYLKELAVRIVTAALAEEAAKCSKGLTVLYTVSFEDFLLLCVKITRGPKVADATLLNIGQVLHCRICEERAFYPDLMAPQEDAYKMLGCKCQENVPGKTAVILGPSWKGSLYSWQYLQKLAQAGRDLSLSAAFFSLLQRVMEDCLCDAPPSLSQLKNIPEPSGRKCCKCDQGHSSLSTSQAKPLSEDYESLGRDTAQDGSVLCHVFSGQDRCSCHSSSTCASSNNETTVNDKEDCVPNGQGKCNSDDAATESHKLEIVNPESISSVGDGEAPAAVNCVDSVSACEEPLVRSKCAKRSAADSGVGVDMGEAQPVHKRPKMEGEPSPAPCFYYSVHSKRLGKNHLPKQHAIIERLRSHGFRCCRTHFDKYAIRTDADLSSLTTVLGSGESKVIFVKGLDSSVQSS</sequence>
<keyword evidence="14" id="KW-0539">Nucleus</keyword>
<keyword evidence="6 15" id="KW-0808">Transferase</keyword>
<evidence type="ECO:0000256" key="2">
    <source>
        <dbReference type="ARBA" id="ARBA00022499"/>
    </source>
</evidence>
<protein>
    <recommendedName>
        <fullName evidence="15">tRNA (guanine(26)-N(2))-dimethyltransferase</fullName>
        <ecNumber evidence="15">2.1.1.216</ecNumber>
    </recommendedName>
</protein>
<evidence type="ECO:0000256" key="10">
    <source>
        <dbReference type="ARBA" id="ARBA00022771"/>
    </source>
</evidence>
<evidence type="ECO:0000256" key="16">
    <source>
        <dbReference type="SAM" id="MobiDB-lite"/>
    </source>
</evidence>
<keyword evidence="18" id="KW-1185">Reference proteome</keyword>
<keyword evidence="11" id="KW-0862">Zinc</keyword>
<evidence type="ECO:0000313" key="18">
    <source>
        <dbReference type="Proteomes" id="UP001519460"/>
    </source>
</evidence>
<evidence type="ECO:0000256" key="4">
    <source>
        <dbReference type="ARBA" id="ARBA00022555"/>
    </source>
</evidence>
<dbReference type="PROSITE" id="PS51626">
    <property type="entry name" value="SAM_MT_TRM1"/>
    <property type="match status" value="1"/>
</dbReference>
<keyword evidence="4 15" id="KW-0820">tRNA-binding</keyword>
<dbReference type="Pfam" id="PF02005">
    <property type="entry name" value="TRM"/>
    <property type="match status" value="2"/>
</dbReference>
<evidence type="ECO:0000256" key="8">
    <source>
        <dbReference type="ARBA" id="ARBA00022694"/>
    </source>
</evidence>
<evidence type="ECO:0000256" key="3">
    <source>
        <dbReference type="ARBA" id="ARBA00022553"/>
    </source>
</evidence>
<dbReference type="GO" id="GO:0008270">
    <property type="term" value="F:zinc ion binding"/>
    <property type="evidence" value="ECO:0007669"/>
    <property type="project" value="UniProtKB-KW"/>
</dbReference>
<keyword evidence="8 15" id="KW-0819">tRNA processing</keyword>
<dbReference type="EMBL" id="JACVVK020000062">
    <property type="protein sequence ID" value="KAK7496970.1"/>
    <property type="molecule type" value="Genomic_DNA"/>
</dbReference>
<dbReference type="Gene3D" id="3.30.56.70">
    <property type="entry name" value="N2,N2-dimethylguanosine tRNA methyltransferase, C-terminal domain"/>
    <property type="match status" value="1"/>
</dbReference>
<keyword evidence="5 15" id="KW-0489">Methyltransferase</keyword>
<feature type="compositionally biased region" description="Polar residues" evidence="16">
    <location>
        <begin position="399"/>
        <end position="409"/>
    </location>
</feature>
<evidence type="ECO:0000256" key="1">
    <source>
        <dbReference type="ARBA" id="ARBA00004604"/>
    </source>
</evidence>
<dbReference type="Gene3D" id="3.40.50.150">
    <property type="entry name" value="Vaccinia Virus protein VP39"/>
    <property type="match status" value="1"/>
</dbReference>
<evidence type="ECO:0000256" key="14">
    <source>
        <dbReference type="ARBA" id="ARBA00023242"/>
    </source>
</evidence>
<comment type="catalytic activity">
    <reaction evidence="15">
        <text>guanosine(26) in tRNA + 2 S-adenosyl-L-methionine = N(2)-dimethylguanosine(26) in tRNA + 2 S-adenosyl-L-homocysteine + 2 H(+)</text>
        <dbReference type="Rhea" id="RHEA:43140"/>
        <dbReference type="Rhea" id="RHEA-COMP:10359"/>
        <dbReference type="Rhea" id="RHEA-COMP:10360"/>
        <dbReference type="ChEBI" id="CHEBI:15378"/>
        <dbReference type="ChEBI" id="CHEBI:57856"/>
        <dbReference type="ChEBI" id="CHEBI:59789"/>
        <dbReference type="ChEBI" id="CHEBI:74269"/>
        <dbReference type="ChEBI" id="CHEBI:74513"/>
        <dbReference type="EC" id="2.1.1.216"/>
    </reaction>
</comment>
<dbReference type="InterPro" id="IPR029063">
    <property type="entry name" value="SAM-dependent_MTases_sf"/>
</dbReference>
<evidence type="ECO:0000313" key="17">
    <source>
        <dbReference type="EMBL" id="KAK7496970.1"/>
    </source>
</evidence>
<keyword evidence="7 15" id="KW-0949">S-adenosyl-L-methionine</keyword>
<reference evidence="17 18" key="1">
    <citation type="journal article" date="2023" name="Sci. Data">
        <title>Genome assembly of the Korean intertidal mud-creeper Batillaria attramentaria.</title>
        <authorList>
            <person name="Patra A.K."/>
            <person name="Ho P.T."/>
            <person name="Jun S."/>
            <person name="Lee S.J."/>
            <person name="Kim Y."/>
            <person name="Won Y.J."/>
        </authorList>
    </citation>
    <scope>NUCLEOTIDE SEQUENCE [LARGE SCALE GENOMIC DNA]</scope>
    <source>
        <strain evidence="17">Wonlab-2016</strain>
    </source>
</reference>
<name>A0ABD0LC67_9CAEN</name>
<evidence type="ECO:0000256" key="9">
    <source>
        <dbReference type="ARBA" id="ARBA00022723"/>
    </source>
</evidence>
<comment type="similarity">
    <text evidence="15">Belongs to the class I-like SAM-binding methyltransferase superfamily. Trm1 family.</text>
</comment>
<comment type="subcellular location">
    <subcellularLocation>
        <location evidence="1">Nucleus</location>
        <location evidence="1">Nucleolus</location>
    </subcellularLocation>
</comment>
<evidence type="ECO:0000256" key="6">
    <source>
        <dbReference type="ARBA" id="ARBA00022679"/>
    </source>
</evidence>
<keyword evidence="12" id="KW-0832">Ubl conjugation</keyword>
<dbReference type="GO" id="GO:0032259">
    <property type="term" value="P:methylation"/>
    <property type="evidence" value="ECO:0007669"/>
    <property type="project" value="UniProtKB-UniRule"/>
</dbReference>
<keyword evidence="3" id="KW-0597">Phosphoprotein</keyword>
<evidence type="ECO:0000256" key="15">
    <source>
        <dbReference type="PROSITE-ProRule" id="PRU00958"/>
    </source>
</evidence>
<dbReference type="InterPro" id="IPR042296">
    <property type="entry name" value="tRNA_met_Trm1_C"/>
</dbReference>
<dbReference type="EC" id="2.1.1.216" evidence="15"/>